<dbReference type="RefSeq" id="WP_146798180.1">
    <property type="nucleotide sequence ID" value="NZ_VOLP01000005.1"/>
</dbReference>
<dbReference type="Gene3D" id="2.130.10.130">
    <property type="entry name" value="Integrin alpha, N-terminal"/>
    <property type="match status" value="1"/>
</dbReference>
<evidence type="ECO:0000313" key="5">
    <source>
        <dbReference type="Proteomes" id="UP000321917"/>
    </source>
</evidence>
<dbReference type="InterPro" id="IPR028994">
    <property type="entry name" value="Integrin_alpha_N"/>
</dbReference>
<dbReference type="InterPro" id="IPR013517">
    <property type="entry name" value="FG-GAP"/>
</dbReference>
<accession>A0A5C6QPD9</accession>
<comment type="caution">
    <text evidence="3">The sequence shown here is derived from an EMBL/GenBank/DDBJ whole genome shotgun (WGS) entry which is preliminary data.</text>
</comment>
<evidence type="ECO:0000256" key="1">
    <source>
        <dbReference type="ARBA" id="ARBA00022729"/>
    </source>
</evidence>
<gene>
    <name evidence="2" type="ORF">ESZ26_03800</name>
    <name evidence="3" type="ORF">ESZ27_03055</name>
</gene>
<dbReference type="EMBL" id="VOLQ01000004">
    <property type="protein sequence ID" value="TWX70508.1"/>
    <property type="molecule type" value="Genomic_DNA"/>
</dbReference>
<dbReference type="OrthoDB" id="7054769at2"/>
<protein>
    <submittedName>
        <fullName evidence="3">VCBS repeat-containing protein</fullName>
    </submittedName>
</protein>
<evidence type="ECO:0000313" key="2">
    <source>
        <dbReference type="EMBL" id="TWX62106.1"/>
    </source>
</evidence>
<keyword evidence="4" id="KW-1185">Reference proteome</keyword>
<dbReference type="PANTHER" id="PTHR46580:SF4">
    <property type="entry name" value="ATP_GTP-BINDING PROTEIN"/>
    <property type="match status" value="1"/>
</dbReference>
<dbReference type="AlphaFoldDB" id="A0A5C6QPD9"/>
<reference evidence="3 5" key="1">
    <citation type="submission" date="2019-07" db="EMBL/GenBank/DDBJ databases">
        <title>Genomes of sea-ice associated Colwellia species.</title>
        <authorList>
            <person name="Bowman J.P."/>
        </authorList>
    </citation>
    <scope>NUCLEOTIDE SEQUENCE [LARGE SCALE GENOMIC DNA]</scope>
    <source>
        <strain evidence="2 4">ACAM 607</strain>
        <strain evidence="3 5">IC036</strain>
    </source>
</reference>
<dbReference type="Pfam" id="PF13517">
    <property type="entry name" value="FG-GAP_3"/>
    <property type="match status" value="1"/>
</dbReference>
<dbReference type="Proteomes" id="UP000321525">
    <property type="component" value="Unassembled WGS sequence"/>
</dbReference>
<sequence>MSKIATITTVLLLTTLASPLLLAKANKLNFNKSQQSSQQKITGQLLYLNEKNGDVDLLIHDDNRFSYYPHIAQGGLVDKAQIIEIPENAQFFNQAKLAKQASEVIVYLTADAVMSYNIEDKTINKLIDVETLYKYQGIFEVNFGDFVQDFNQDGLSDFITYSLDTTHLYLQNAAGEFSHQSLAISPRIEKSGRGLSFTPQRFYHADFNNDDKKDIAFQIDDQLMVFAQTPTQLFDNSPVVINLNAHLENKNSAIKKQQGEKSAAVNLETIEDINGDGFVDIVTKESVREGMMSRINHLMIRYGFIENGVMSYNKQADGKATFDGEGMIKFKDVDGDGLKDYYTLSVEMGIGTMMSAMSGAIDMDLRFYKLGKNGEYVKKPVYENEVEIAISSGSDGEALTDVSDFNGDGINDLILKTDDKEFTIYSGAKGKRLFAKRGADYEIELPKSVRTEIKDFNNDGKADILFLYGKYYDEDEEKEVGENKLTLWLSAS</sequence>
<dbReference type="PANTHER" id="PTHR46580">
    <property type="entry name" value="SENSOR KINASE-RELATED"/>
    <property type="match status" value="1"/>
</dbReference>
<name>A0A5C6QPD9_9GAMM</name>
<proteinExistence type="predicted"/>
<evidence type="ECO:0000313" key="4">
    <source>
        <dbReference type="Proteomes" id="UP000321525"/>
    </source>
</evidence>
<dbReference type="Proteomes" id="UP000321917">
    <property type="component" value="Unassembled WGS sequence"/>
</dbReference>
<keyword evidence="1" id="KW-0732">Signal</keyword>
<dbReference type="SUPFAM" id="SSF69318">
    <property type="entry name" value="Integrin alpha N-terminal domain"/>
    <property type="match status" value="1"/>
</dbReference>
<evidence type="ECO:0000313" key="3">
    <source>
        <dbReference type="EMBL" id="TWX70508.1"/>
    </source>
</evidence>
<dbReference type="EMBL" id="VOLR01000004">
    <property type="protein sequence ID" value="TWX62106.1"/>
    <property type="molecule type" value="Genomic_DNA"/>
</dbReference>
<organism evidence="3 5">
    <name type="scientific">Colwellia hornerae</name>
    <dbReference type="NCBI Taxonomy" id="89402"/>
    <lineage>
        <taxon>Bacteria</taxon>
        <taxon>Pseudomonadati</taxon>
        <taxon>Pseudomonadota</taxon>
        <taxon>Gammaproteobacteria</taxon>
        <taxon>Alteromonadales</taxon>
        <taxon>Colwelliaceae</taxon>
        <taxon>Colwellia</taxon>
    </lineage>
</organism>